<reference evidence="1 2" key="1">
    <citation type="journal article" date="2019" name="Int. J. Syst. Evol. Microbiol.">
        <title>Thermogemmatispora aurantia sp. nov. and Thermogemmatispora argillosa sp. nov., within the class Ktedonobacteria, and emended description of the genus Thermogemmatispora.</title>
        <authorList>
            <person name="Zheng Y."/>
            <person name="Wang C.M."/>
            <person name="Sakai Y."/>
            <person name="Abe K."/>
            <person name="Yokota A."/>
            <person name="Yabe S."/>
        </authorList>
    </citation>
    <scope>NUCLEOTIDE SEQUENCE [LARGE SCALE GENOMIC DNA]</scope>
    <source>
        <strain evidence="1 2">A1-2</strain>
    </source>
</reference>
<comment type="caution">
    <text evidence="1">The sequence shown here is derived from an EMBL/GenBank/DDBJ whole genome shotgun (WGS) entry which is preliminary data.</text>
</comment>
<organism evidence="1 2">
    <name type="scientific">Thermogemmatispora aurantia</name>
    <dbReference type="NCBI Taxonomy" id="2045279"/>
    <lineage>
        <taxon>Bacteria</taxon>
        <taxon>Bacillati</taxon>
        <taxon>Chloroflexota</taxon>
        <taxon>Ktedonobacteria</taxon>
        <taxon>Thermogemmatisporales</taxon>
        <taxon>Thermogemmatisporaceae</taxon>
        <taxon>Thermogemmatispora</taxon>
    </lineage>
</organism>
<keyword evidence="2" id="KW-1185">Reference proteome</keyword>
<dbReference type="Proteomes" id="UP000334820">
    <property type="component" value="Unassembled WGS sequence"/>
</dbReference>
<dbReference type="EMBL" id="BKZV01000006">
    <property type="protein sequence ID" value="GER85070.1"/>
    <property type="molecule type" value="Genomic_DNA"/>
</dbReference>
<protein>
    <submittedName>
        <fullName evidence="1">Uncharacterized protein</fullName>
    </submittedName>
</protein>
<sequence>MLKKNLRWIVPLVVLLAVVALALTITPLATHAASPNVTWWTY</sequence>
<dbReference type="RefSeq" id="WP_265576328.1">
    <property type="nucleotide sequence ID" value="NZ_BKZV01000006.1"/>
</dbReference>
<gene>
    <name evidence="1" type="ORF">KTAU_37060</name>
</gene>
<name>A0A5J4KEX5_9CHLR</name>
<proteinExistence type="predicted"/>
<accession>A0A5J4KEX5</accession>
<evidence type="ECO:0000313" key="1">
    <source>
        <dbReference type="EMBL" id="GER85070.1"/>
    </source>
</evidence>
<dbReference type="AlphaFoldDB" id="A0A5J4KEX5"/>
<evidence type="ECO:0000313" key="2">
    <source>
        <dbReference type="Proteomes" id="UP000334820"/>
    </source>
</evidence>